<feature type="binding site" evidence="8">
    <location>
        <position position="76"/>
    </location>
    <ligand>
        <name>GTP</name>
        <dbReference type="ChEBI" id="CHEBI:37565"/>
    </ligand>
</feature>
<evidence type="ECO:0000256" key="2">
    <source>
        <dbReference type="ARBA" id="ARBA00022679"/>
    </source>
</evidence>
<keyword evidence="5 8" id="KW-0460">Magnesium</keyword>
<feature type="binding site" evidence="8">
    <location>
        <begin position="17"/>
        <end position="19"/>
    </location>
    <ligand>
        <name>GTP</name>
        <dbReference type="ChEBI" id="CHEBI:37565"/>
    </ligand>
</feature>
<dbReference type="GO" id="GO:0061603">
    <property type="term" value="F:molybdenum cofactor guanylyltransferase activity"/>
    <property type="evidence" value="ECO:0007669"/>
    <property type="project" value="UniProtKB-EC"/>
</dbReference>
<dbReference type="HOGENOM" id="CLU_055597_5_0_5"/>
<protein>
    <recommendedName>
        <fullName evidence="8">Molybdenum cofactor guanylyltransferase</fullName>
        <shortName evidence="8">MoCo guanylyltransferase</shortName>
        <ecNumber evidence="8">2.7.7.77</ecNumber>
    </recommendedName>
    <alternativeName>
        <fullName evidence="8">GTP:molybdopterin guanylyltransferase</fullName>
    </alternativeName>
    <alternativeName>
        <fullName evidence="8">Mo-MPT guanylyltransferase</fullName>
    </alternativeName>
    <alternativeName>
        <fullName evidence="8">Molybdopterin guanylyltransferase</fullName>
    </alternativeName>
    <alternativeName>
        <fullName evidence="8">Molybdopterin-guanine dinucleotide synthase</fullName>
        <shortName evidence="8">MGD synthase</shortName>
    </alternativeName>
</protein>
<evidence type="ECO:0000313" key="10">
    <source>
        <dbReference type="EMBL" id="ABJ07657.1"/>
    </source>
</evidence>
<feature type="domain" description="MobA-like NTP transferase" evidence="9">
    <location>
        <begin position="14"/>
        <end position="170"/>
    </location>
</feature>
<dbReference type="AlphaFoldDB" id="Q07K77"/>
<name>Q07K77_RHOP5</name>
<dbReference type="NCBIfam" id="TIGR02665">
    <property type="entry name" value="molyb_mobA"/>
    <property type="match status" value="1"/>
</dbReference>
<reference evidence="10" key="1">
    <citation type="submission" date="2006-09" db="EMBL/GenBank/DDBJ databases">
        <title>Complete sequence of Rhodopseudomonas palustris BisA53.</title>
        <authorList>
            <consortium name="US DOE Joint Genome Institute"/>
            <person name="Copeland A."/>
            <person name="Lucas S."/>
            <person name="Lapidus A."/>
            <person name="Barry K."/>
            <person name="Detter J.C."/>
            <person name="Glavina del Rio T."/>
            <person name="Hammon N."/>
            <person name="Israni S."/>
            <person name="Dalin E."/>
            <person name="Tice H."/>
            <person name="Pitluck S."/>
            <person name="Chain P."/>
            <person name="Malfatti S."/>
            <person name="Shin M."/>
            <person name="Vergez L."/>
            <person name="Schmutz J."/>
            <person name="Larimer F."/>
            <person name="Land M."/>
            <person name="Hauser L."/>
            <person name="Pelletier D.A."/>
            <person name="Kyrpides N."/>
            <person name="Kim E."/>
            <person name="Harwood C.S."/>
            <person name="Oda Y."/>
            <person name="Richardson P."/>
        </authorList>
    </citation>
    <scope>NUCLEOTIDE SEQUENCE [LARGE SCALE GENOMIC DNA]</scope>
    <source>
        <strain evidence="10">BisA53</strain>
    </source>
</reference>
<feature type="binding site" evidence="8">
    <location>
        <position position="111"/>
    </location>
    <ligand>
        <name>GTP</name>
        <dbReference type="ChEBI" id="CHEBI:37565"/>
    </ligand>
</feature>
<feature type="binding site" evidence="8">
    <location>
        <position position="30"/>
    </location>
    <ligand>
        <name>GTP</name>
        <dbReference type="ChEBI" id="CHEBI:37565"/>
    </ligand>
</feature>
<comment type="catalytic activity">
    <reaction evidence="8">
        <text>Mo-molybdopterin + GTP + H(+) = Mo-molybdopterin guanine dinucleotide + diphosphate</text>
        <dbReference type="Rhea" id="RHEA:34243"/>
        <dbReference type="ChEBI" id="CHEBI:15378"/>
        <dbReference type="ChEBI" id="CHEBI:33019"/>
        <dbReference type="ChEBI" id="CHEBI:37565"/>
        <dbReference type="ChEBI" id="CHEBI:71302"/>
        <dbReference type="ChEBI" id="CHEBI:71310"/>
        <dbReference type="EC" id="2.7.7.77"/>
    </reaction>
</comment>
<evidence type="ECO:0000259" key="9">
    <source>
        <dbReference type="Pfam" id="PF12804"/>
    </source>
</evidence>
<keyword evidence="2 8" id="KW-0808">Transferase</keyword>
<dbReference type="OrthoDB" id="9788394at2"/>
<dbReference type="eggNOG" id="COG0746">
    <property type="taxonomic scope" value="Bacteria"/>
</dbReference>
<comment type="subunit">
    <text evidence="8">Monomer.</text>
</comment>
<sequence length="211" mass="22172">MSNAAPTPAPKPPAVILAGGLSRRLGGGDKPLRSIAGRPLLARVIARLAPQCGALVLNANGDPARFCAYDLQVIADGLQNFAGPLAGVLAGLDWLAAHQPDARFMLSAPGDCPFLPRDLVARLSEALRSEHAAIAVAASGGRTHPVVALWPVALREPLRDALTREGLRKVGLFLVRYKIAAVEWPAAPRDPFFNVNTPEDFAAAEALAAED</sequence>
<comment type="subcellular location">
    <subcellularLocation>
        <location evidence="8">Cytoplasm</location>
    </subcellularLocation>
</comment>
<dbReference type="GO" id="GO:1902758">
    <property type="term" value="P:bis(molybdopterin guanine dinucleotide)molybdenum biosynthetic process"/>
    <property type="evidence" value="ECO:0007669"/>
    <property type="project" value="TreeGrafter"/>
</dbReference>
<feature type="binding site" evidence="8">
    <location>
        <position position="111"/>
    </location>
    <ligand>
        <name>Mg(2+)</name>
        <dbReference type="ChEBI" id="CHEBI:18420"/>
    </ligand>
</feature>
<dbReference type="EMBL" id="CP000463">
    <property type="protein sequence ID" value="ABJ07657.1"/>
    <property type="molecule type" value="Genomic_DNA"/>
</dbReference>
<evidence type="ECO:0000256" key="4">
    <source>
        <dbReference type="ARBA" id="ARBA00022741"/>
    </source>
</evidence>
<dbReference type="Gene3D" id="3.90.550.10">
    <property type="entry name" value="Spore Coat Polysaccharide Biosynthesis Protein SpsA, Chain A"/>
    <property type="match status" value="1"/>
</dbReference>
<evidence type="ECO:0000256" key="1">
    <source>
        <dbReference type="ARBA" id="ARBA00022490"/>
    </source>
</evidence>
<dbReference type="KEGG" id="rpe:RPE_3728"/>
<dbReference type="InterPro" id="IPR025877">
    <property type="entry name" value="MobA-like_NTP_Trfase"/>
</dbReference>
<gene>
    <name evidence="8" type="primary">mobA</name>
    <name evidence="10" type="ordered locus">RPE_3728</name>
</gene>
<keyword evidence="10" id="KW-0548">Nucleotidyltransferase</keyword>
<keyword evidence="4 8" id="KW-0547">Nucleotide-binding</keyword>
<keyword evidence="3 8" id="KW-0479">Metal-binding</keyword>
<dbReference type="CDD" id="cd02503">
    <property type="entry name" value="MobA"/>
    <property type="match status" value="1"/>
</dbReference>
<evidence type="ECO:0000256" key="8">
    <source>
        <dbReference type="HAMAP-Rule" id="MF_00316"/>
    </source>
</evidence>
<dbReference type="EC" id="2.7.7.77" evidence="8"/>
<proteinExistence type="inferred from homology"/>
<evidence type="ECO:0000256" key="7">
    <source>
        <dbReference type="ARBA" id="ARBA00023150"/>
    </source>
</evidence>
<keyword evidence="7 8" id="KW-0501">Molybdenum cofactor biosynthesis</keyword>
<feature type="binding site" evidence="8">
    <location>
        <position position="58"/>
    </location>
    <ligand>
        <name>GTP</name>
        <dbReference type="ChEBI" id="CHEBI:37565"/>
    </ligand>
</feature>
<keyword evidence="6 8" id="KW-0342">GTP-binding</keyword>
<comment type="cofactor">
    <cofactor evidence="8">
        <name>Mg(2+)</name>
        <dbReference type="ChEBI" id="CHEBI:18420"/>
    </cofactor>
</comment>
<dbReference type="STRING" id="316055.RPE_3728"/>
<dbReference type="PANTHER" id="PTHR19136:SF81">
    <property type="entry name" value="MOLYBDENUM COFACTOR GUANYLYLTRANSFERASE"/>
    <property type="match status" value="1"/>
</dbReference>
<dbReference type="Pfam" id="PF12804">
    <property type="entry name" value="NTP_transf_3"/>
    <property type="match status" value="1"/>
</dbReference>
<dbReference type="HAMAP" id="MF_00316">
    <property type="entry name" value="MobA"/>
    <property type="match status" value="1"/>
</dbReference>
<dbReference type="GO" id="GO:0046872">
    <property type="term" value="F:metal ion binding"/>
    <property type="evidence" value="ECO:0007669"/>
    <property type="project" value="UniProtKB-KW"/>
</dbReference>
<dbReference type="GO" id="GO:0005737">
    <property type="term" value="C:cytoplasm"/>
    <property type="evidence" value="ECO:0007669"/>
    <property type="project" value="UniProtKB-SubCell"/>
</dbReference>
<dbReference type="InterPro" id="IPR013482">
    <property type="entry name" value="Molybde_CF_guanTrfase"/>
</dbReference>
<dbReference type="PANTHER" id="PTHR19136">
    <property type="entry name" value="MOLYBDENUM COFACTOR GUANYLYLTRANSFERASE"/>
    <property type="match status" value="1"/>
</dbReference>
<accession>Q07K77</accession>
<comment type="domain">
    <text evidence="8">The N-terminal domain determines nucleotide recognition and specific binding, while the C-terminal domain determines the specific binding to the target protein.</text>
</comment>
<evidence type="ECO:0000256" key="6">
    <source>
        <dbReference type="ARBA" id="ARBA00023134"/>
    </source>
</evidence>
<dbReference type="SUPFAM" id="SSF53448">
    <property type="entry name" value="Nucleotide-diphospho-sugar transferases"/>
    <property type="match status" value="1"/>
</dbReference>
<evidence type="ECO:0000256" key="3">
    <source>
        <dbReference type="ARBA" id="ARBA00022723"/>
    </source>
</evidence>
<keyword evidence="1 8" id="KW-0963">Cytoplasm</keyword>
<organism evidence="10">
    <name type="scientific">Rhodopseudomonas palustris (strain BisA53)</name>
    <dbReference type="NCBI Taxonomy" id="316055"/>
    <lineage>
        <taxon>Bacteria</taxon>
        <taxon>Pseudomonadati</taxon>
        <taxon>Pseudomonadota</taxon>
        <taxon>Alphaproteobacteria</taxon>
        <taxon>Hyphomicrobiales</taxon>
        <taxon>Nitrobacteraceae</taxon>
        <taxon>Rhodopseudomonas</taxon>
    </lineage>
</organism>
<dbReference type="InterPro" id="IPR029044">
    <property type="entry name" value="Nucleotide-diphossugar_trans"/>
</dbReference>
<comment type="similarity">
    <text evidence="8">Belongs to the MobA family.</text>
</comment>
<comment type="function">
    <text evidence="8">Transfers a GMP moiety from GTP to Mo-molybdopterin (Mo-MPT) cofactor (Moco or molybdenum cofactor) to form Mo-molybdopterin guanine dinucleotide (Mo-MGD) cofactor.</text>
</comment>
<dbReference type="GO" id="GO:0005525">
    <property type="term" value="F:GTP binding"/>
    <property type="evidence" value="ECO:0007669"/>
    <property type="project" value="UniProtKB-UniRule"/>
</dbReference>
<evidence type="ECO:0000256" key="5">
    <source>
        <dbReference type="ARBA" id="ARBA00022842"/>
    </source>
</evidence>